<evidence type="ECO:0000259" key="11">
    <source>
        <dbReference type="PROSITE" id="PS50110"/>
    </source>
</evidence>
<dbReference type="EMBL" id="PDZR01000001">
    <property type="protein sequence ID" value="PNG27393.1"/>
    <property type="molecule type" value="Genomic_DNA"/>
</dbReference>
<keyword evidence="8" id="KW-0902">Two-component regulatory system</keyword>
<dbReference type="InterPro" id="IPR011006">
    <property type="entry name" value="CheY-like_superfamily"/>
</dbReference>
<dbReference type="InterPro" id="IPR004358">
    <property type="entry name" value="Sig_transdc_His_kin-like_C"/>
</dbReference>
<feature type="domain" description="PAS" evidence="12">
    <location>
        <begin position="149"/>
        <end position="220"/>
    </location>
</feature>
<dbReference type="SMART" id="SM00388">
    <property type="entry name" value="HisKA"/>
    <property type="match status" value="1"/>
</dbReference>
<dbReference type="SUPFAM" id="SSF55785">
    <property type="entry name" value="PYP-like sensor domain (PAS domain)"/>
    <property type="match status" value="2"/>
</dbReference>
<evidence type="ECO:0000256" key="1">
    <source>
        <dbReference type="ARBA" id="ARBA00000085"/>
    </source>
</evidence>
<evidence type="ECO:0000256" key="7">
    <source>
        <dbReference type="ARBA" id="ARBA00022840"/>
    </source>
</evidence>
<feature type="domain" description="Response regulatory" evidence="11">
    <location>
        <begin position="536"/>
        <end position="652"/>
    </location>
</feature>
<dbReference type="SUPFAM" id="SSF55874">
    <property type="entry name" value="ATPase domain of HSP90 chaperone/DNA topoisomerase II/histidine kinase"/>
    <property type="match status" value="1"/>
</dbReference>
<gene>
    <name evidence="14" type="ORF">CR492_00095</name>
</gene>
<evidence type="ECO:0000313" key="15">
    <source>
        <dbReference type="Proteomes" id="UP000236286"/>
    </source>
</evidence>
<dbReference type="RefSeq" id="WP_102841703.1">
    <property type="nucleotide sequence ID" value="NZ_PDZR01000001.1"/>
</dbReference>
<dbReference type="Proteomes" id="UP000236286">
    <property type="component" value="Unassembled WGS sequence"/>
</dbReference>
<feature type="modified residue" description="4-aspartylphosphate" evidence="9">
    <location>
        <position position="585"/>
    </location>
</feature>
<dbReference type="Gene3D" id="3.30.450.20">
    <property type="entry name" value="PAS domain"/>
    <property type="match status" value="2"/>
</dbReference>
<dbReference type="Pfam" id="PF08448">
    <property type="entry name" value="PAS_4"/>
    <property type="match status" value="1"/>
</dbReference>
<dbReference type="Pfam" id="PF02518">
    <property type="entry name" value="HATPase_c"/>
    <property type="match status" value="1"/>
</dbReference>
<evidence type="ECO:0000313" key="14">
    <source>
        <dbReference type="EMBL" id="PNG27393.1"/>
    </source>
</evidence>
<evidence type="ECO:0000259" key="10">
    <source>
        <dbReference type="PROSITE" id="PS50109"/>
    </source>
</evidence>
<evidence type="ECO:0000256" key="4">
    <source>
        <dbReference type="ARBA" id="ARBA00022679"/>
    </source>
</evidence>
<dbReference type="PANTHER" id="PTHR43065">
    <property type="entry name" value="SENSOR HISTIDINE KINASE"/>
    <property type="match status" value="1"/>
</dbReference>
<dbReference type="SUPFAM" id="SSF52172">
    <property type="entry name" value="CheY-like"/>
    <property type="match status" value="1"/>
</dbReference>
<dbReference type="SMART" id="SM00387">
    <property type="entry name" value="HATPase_c"/>
    <property type="match status" value="1"/>
</dbReference>
<evidence type="ECO:0000259" key="13">
    <source>
        <dbReference type="PROSITE" id="PS50113"/>
    </source>
</evidence>
<evidence type="ECO:0000256" key="2">
    <source>
        <dbReference type="ARBA" id="ARBA00012438"/>
    </source>
</evidence>
<evidence type="ECO:0000256" key="8">
    <source>
        <dbReference type="ARBA" id="ARBA00023012"/>
    </source>
</evidence>
<dbReference type="InterPro" id="IPR003594">
    <property type="entry name" value="HATPase_dom"/>
</dbReference>
<dbReference type="Gene3D" id="1.10.287.130">
    <property type="match status" value="1"/>
</dbReference>
<dbReference type="PANTHER" id="PTHR43065:SF46">
    <property type="entry name" value="C4-DICARBOXYLATE TRANSPORT SENSOR PROTEIN DCTB"/>
    <property type="match status" value="1"/>
</dbReference>
<dbReference type="EC" id="2.7.13.3" evidence="2"/>
<keyword evidence="6 14" id="KW-0418">Kinase</keyword>
<dbReference type="GO" id="GO:0006355">
    <property type="term" value="P:regulation of DNA-templated transcription"/>
    <property type="evidence" value="ECO:0007669"/>
    <property type="project" value="InterPro"/>
</dbReference>
<dbReference type="InterPro" id="IPR013767">
    <property type="entry name" value="PAS_fold"/>
</dbReference>
<evidence type="ECO:0000256" key="6">
    <source>
        <dbReference type="ARBA" id="ARBA00022777"/>
    </source>
</evidence>
<dbReference type="InterPro" id="IPR036097">
    <property type="entry name" value="HisK_dim/P_sf"/>
</dbReference>
<dbReference type="PROSITE" id="PS50110">
    <property type="entry name" value="RESPONSE_REGULATORY"/>
    <property type="match status" value="1"/>
</dbReference>
<dbReference type="OrthoDB" id="9808408at2"/>
<reference evidence="14 15" key="1">
    <citation type="submission" date="2017-10" db="EMBL/GenBank/DDBJ databases">
        <title>Genome announcement of Methylocella silvestris TVC from permafrost.</title>
        <authorList>
            <person name="Wang J."/>
            <person name="Geng K."/>
            <person name="Ul-Haque F."/>
            <person name="Crombie A.T."/>
            <person name="Street L.E."/>
            <person name="Wookey P.A."/>
            <person name="Murrell J.C."/>
            <person name="Pratscher J."/>
        </authorList>
    </citation>
    <scope>NUCLEOTIDE SEQUENCE [LARGE SCALE GENOMIC DNA]</scope>
    <source>
        <strain evidence="14 15">TVC</strain>
    </source>
</reference>
<evidence type="ECO:0000256" key="5">
    <source>
        <dbReference type="ARBA" id="ARBA00022741"/>
    </source>
</evidence>
<dbReference type="Gene3D" id="3.40.50.2300">
    <property type="match status" value="1"/>
</dbReference>
<dbReference type="SUPFAM" id="SSF47384">
    <property type="entry name" value="Homodimeric domain of signal transducing histidine kinase"/>
    <property type="match status" value="1"/>
</dbReference>
<dbReference type="NCBIfam" id="TIGR00229">
    <property type="entry name" value="sensory_box"/>
    <property type="match status" value="2"/>
</dbReference>
<dbReference type="Pfam" id="PF00989">
    <property type="entry name" value="PAS"/>
    <property type="match status" value="1"/>
</dbReference>
<dbReference type="GO" id="GO:0000155">
    <property type="term" value="F:phosphorelay sensor kinase activity"/>
    <property type="evidence" value="ECO:0007669"/>
    <property type="project" value="InterPro"/>
</dbReference>
<dbReference type="PRINTS" id="PR00344">
    <property type="entry name" value="BCTRLSENSOR"/>
</dbReference>
<dbReference type="CDD" id="cd00130">
    <property type="entry name" value="PAS"/>
    <property type="match status" value="2"/>
</dbReference>
<dbReference type="CDD" id="cd00082">
    <property type="entry name" value="HisKA"/>
    <property type="match status" value="1"/>
</dbReference>
<comment type="caution">
    <text evidence="14">The sequence shown here is derived from an EMBL/GenBank/DDBJ whole genome shotgun (WGS) entry which is preliminary data.</text>
</comment>
<dbReference type="InterPro" id="IPR003661">
    <property type="entry name" value="HisK_dim/P_dom"/>
</dbReference>
<comment type="catalytic activity">
    <reaction evidence="1">
        <text>ATP + protein L-histidine = ADP + protein N-phospho-L-histidine.</text>
        <dbReference type="EC" id="2.7.13.3"/>
    </reaction>
</comment>
<feature type="domain" description="Histidine kinase" evidence="10">
    <location>
        <begin position="297"/>
        <end position="512"/>
    </location>
</feature>
<keyword evidence="4" id="KW-0808">Transferase</keyword>
<sequence length="655" mass="70575">MTTPVEPDRRLIEAQLWQALDSIPARIALIDLGGRYRFANQAYCAFVGRPLADIVGRLASSVAGVAAKDDESADGVDQSIVERILAGASVNTTCWRTYADGQRYEQRIYSPCRDAHGSIEGYFDFARDLTHLKQSEARLAEQLEALQASEARNAAITASALDCIVAINEVGLVVEFNPAAERTFGYRREDAIGRSIGELIVPHALRKRHSDGLARYLQTGATTMLGQRLEIEAMRADGSTFPIELAICEVRLPGRRLFTAYLRDLSAAREAQQQIAAQREALYQSEKMAAFGSLLAGVAHELNNPLSIVIGNALMLAEEAEECSPELAVRANLIQAAADRCGRITHSFLAMARQHKTLPSLTSVETIVDDALQLLSYGLHSSGVKIERAIPDGLPSTLCDASQISQVLTNLLVNARQALEGQAPPRLVRIEAVAAADAIEISISDNGPGIPQALRSRIFDPFFTTKPVGAGTGIGLSVSRGIVEAHGGSLSLAESDPENHGARFLVRLPIALDVGSKAATGARPATQKGLKRPMRSALIVDDEPEIGSLLSQILAAEGFECDIALNGVEAQDRLRVGDYDLIVCDIRMPGIDGPGFFAWMKEHKQHLCARTAFVTGDTLGEAAGRFLADCGRPVIEKPFSPFEIRQLIAELGCVP</sequence>
<dbReference type="PROSITE" id="PS50112">
    <property type="entry name" value="PAS"/>
    <property type="match status" value="2"/>
</dbReference>
<organism evidence="14 15">
    <name type="scientific">Methylocella silvestris</name>
    <dbReference type="NCBI Taxonomy" id="199596"/>
    <lineage>
        <taxon>Bacteria</taxon>
        <taxon>Pseudomonadati</taxon>
        <taxon>Pseudomonadota</taxon>
        <taxon>Alphaproteobacteria</taxon>
        <taxon>Hyphomicrobiales</taxon>
        <taxon>Beijerinckiaceae</taxon>
        <taxon>Methylocella</taxon>
    </lineage>
</organism>
<dbReference type="InterPro" id="IPR035965">
    <property type="entry name" value="PAS-like_dom_sf"/>
</dbReference>
<dbReference type="PROSITE" id="PS50113">
    <property type="entry name" value="PAC"/>
    <property type="match status" value="2"/>
</dbReference>
<dbReference type="AlphaFoldDB" id="A0A2J7TKV3"/>
<dbReference type="Pfam" id="PF00512">
    <property type="entry name" value="HisKA"/>
    <property type="match status" value="1"/>
</dbReference>
<evidence type="ECO:0000256" key="3">
    <source>
        <dbReference type="ARBA" id="ARBA00022553"/>
    </source>
</evidence>
<dbReference type="InterPro" id="IPR000700">
    <property type="entry name" value="PAS-assoc_C"/>
</dbReference>
<keyword evidence="3 9" id="KW-0597">Phosphoprotein</keyword>
<dbReference type="SMART" id="SM00448">
    <property type="entry name" value="REC"/>
    <property type="match status" value="1"/>
</dbReference>
<dbReference type="InterPro" id="IPR013656">
    <property type="entry name" value="PAS_4"/>
</dbReference>
<dbReference type="PROSITE" id="PS50109">
    <property type="entry name" value="HIS_KIN"/>
    <property type="match status" value="1"/>
</dbReference>
<dbReference type="Gene3D" id="3.30.565.10">
    <property type="entry name" value="Histidine kinase-like ATPase, C-terminal domain"/>
    <property type="match status" value="1"/>
</dbReference>
<dbReference type="Pfam" id="PF00072">
    <property type="entry name" value="Response_reg"/>
    <property type="match status" value="1"/>
</dbReference>
<evidence type="ECO:0000259" key="12">
    <source>
        <dbReference type="PROSITE" id="PS50112"/>
    </source>
</evidence>
<protein>
    <recommendedName>
        <fullName evidence="2">histidine kinase</fullName>
        <ecNumber evidence="2">2.7.13.3</ecNumber>
    </recommendedName>
</protein>
<feature type="domain" description="PAC" evidence="13">
    <location>
        <begin position="227"/>
        <end position="277"/>
    </location>
</feature>
<dbReference type="InterPro" id="IPR000014">
    <property type="entry name" value="PAS"/>
</dbReference>
<dbReference type="GO" id="GO:0005524">
    <property type="term" value="F:ATP binding"/>
    <property type="evidence" value="ECO:0007669"/>
    <property type="project" value="UniProtKB-KW"/>
</dbReference>
<evidence type="ECO:0000256" key="9">
    <source>
        <dbReference type="PROSITE-ProRule" id="PRU00169"/>
    </source>
</evidence>
<dbReference type="InterPro" id="IPR036890">
    <property type="entry name" value="HATPase_C_sf"/>
</dbReference>
<dbReference type="InterPro" id="IPR001789">
    <property type="entry name" value="Sig_transdc_resp-reg_receiver"/>
</dbReference>
<name>A0A2J7TKV3_METSI</name>
<dbReference type="InterPro" id="IPR005467">
    <property type="entry name" value="His_kinase_dom"/>
</dbReference>
<feature type="domain" description="PAS" evidence="12">
    <location>
        <begin position="12"/>
        <end position="57"/>
    </location>
</feature>
<keyword evidence="5" id="KW-0547">Nucleotide-binding</keyword>
<keyword evidence="7" id="KW-0067">ATP-binding</keyword>
<dbReference type="CDD" id="cd00156">
    <property type="entry name" value="REC"/>
    <property type="match status" value="1"/>
</dbReference>
<accession>A0A2J7TKV3</accession>
<proteinExistence type="predicted"/>
<feature type="domain" description="PAC" evidence="13">
    <location>
        <begin position="88"/>
        <end position="141"/>
    </location>
</feature>
<dbReference type="SMART" id="SM00091">
    <property type="entry name" value="PAS"/>
    <property type="match status" value="2"/>
</dbReference>